<comment type="caution">
    <text evidence="1">The sequence shown here is derived from an EMBL/GenBank/DDBJ whole genome shotgun (WGS) entry which is preliminary data.</text>
</comment>
<evidence type="ECO:0000313" key="1">
    <source>
        <dbReference type="EMBL" id="MFD1038694.1"/>
    </source>
</evidence>
<dbReference type="RefSeq" id="WP_390361910.1">
    <property type="nucleotide sequence ID" value="NZ_JBHTKJ010000023.1"/>
</dbReference>
<proteinExistence type="predicted"/>
<evidence type="ECO:0008006" key="3">
    <source>
        <dbReference type="Google" id="ProtNLM"/>
    </source>
</evidence>
<name>A0ABW3LN65_9BACI</name>
<reference evidence="2" key="1">
    <citation type="journal article" date="2019" name="Int. J. Syst. Evol. Microbiol.">
        <title>The Global Catalogue of Microorganisms (GCM) 10K type strain sequencing project: providing services to taxonomists for standard genome sequencing and annotation.</title>
        <authorList>
            <consortium name="The Broad Institute Genomics Platform"/>
            <consortium name="The Broad Institute Genome Sequencing Center for Infectious Disease"/>
            <person name="Wu L."/>
            <person name="Ma J."/>
        </authorList>
    </citation>
    <scope>NUCLEOTIDE SEQUENCE [LARGE SCALE GENOMIC DNA]</scope>
    <source>
        <strain evidence="2">CCUG 56754</strain>
    </source>
</reference>
<accession>A0ABW3LN65</accession>
<evidence type="ECO:0000313" key="2">
    <source>
        <dbReference type="Proteomes" id="UP001597040"/>
    </source>
</evidence>
<dbReference type="EMBL" id="JBHTKJ010000023">
    <property type="protein sequence ID" value="MFD1038694.1"/>
    <property type="molecule type" value="Genomic_DNA"/>
</dbReference>
<protein>
    <recommendedName>
        <fullName evidence="3">ABC transporter periplasmic binding protein yphF</fullName>
    </recommendedName>
</protein>
<organism evidence="1 2">
    <name type="scientific">Virgibacillus byunsanensis</name>
    <dbReference type="NCBI Taxonomy" id="570945"/>
    <lineage>
        <taxon>Bacteria</taxon>
        <taxon>Bacillati</taxon>
        <taxon>Bacillota</taxon>
        <taxon>Bacilli</taxon>
        <taxon>Bacillales</taxon>
        <taxon>Bacillaceae</taxon>
        <taxon>Virgibacillus</taxon>
    </lineage>
</organism>
<dbReference type="PROSITE" id="PS51257">
    <property type="entry name" value="PROKAR_LIPOPROTEIN"/>
    <property type="match status" value="1"/>
</dbReference>
<gene>
    <name evidence="1" type="ORF">ACFQ3N_09865</name>
</gene>
<dbReference type="Proteomes" id="UP001597040">
    <property type="component" value="Unassembled WGS sequence"/>
</dbReference>
<sequence length="239" mass="27418">MKLTYIRALSALLLVFILSGCLYPNNELSKNQTPNEDQLERIQQAVNTYKEEAQGLVPIKTKDSDTPIFQKYLVDFTALKNQNLISDIPGNAYENGGIYQYTLLTPEDDPRVKLIDLRVTESIRSVNVKLEIYRNKHIYPPFGEEMAEGVYTIDYEALGIEAEYVVSPYSKENLPIVMNTDGELFVDYRVDLYNALQKYDHNYKEGDDIRYILTDHTPFAPAYSMPYTVKNGEPVFNGE</sequence>
<keyword evidence="2" id="KW-1185">Reference proteome</keyword>